<gene>
    <name evidence="2" type="ORF">CK203_114998</name>
</gene>
<feature type="region of interest" description="Disordered" evidence="1">
    <location>
        <begin position="1"/>
        <end position="71"/>
    </location>
</feature>
<proteinExistence type="predicted"/>
<dbReference type="AlphaFoldDB" id="A0A438CE52"/>
<organism evidence="2 3">
    <name type="scientific">Vitis vinifera</name>
    <name type="common">Grape</name>
    <dbReference type="NCBI Taxonomy" id="29760"/>
    <lineage>
        <taxon>Eukaryota</taxon>
        <taxon>Viridiplantae</taxon>
        <taxon>Streptophyta</taxon>
        <taxon>Embryophyta</taxon>
        <taxon>Tracheophyta</taxon>
        <taxon>Spermatophyta</taxon>
        <taxon>Magnoliopsida</taxon>
        <taxon>eudicotyledons</taxon>
        <taxon>Gunneridae</taxon>
        <taxon>Pentapetalae</taxon>
        <taxon>rosids</taxon>
        <taxon>Vitales</taxon>
        <taxon>Vitaceae</taxon>
        <taxon>Viteae</taxon>
        <taxon>Vitis</taxon>
    </lineage>
</organism>
<comment type="caution">
    <text evidence="2">The sequence shown here is derived from an EMBL/GenBank/DDBJ whole genome shotgun (WGS) entry which is preliminary data.</text>
</comment>
<evidence type="ECO:0000313" key="2">
    <source>
        <dbReference type="EMBL" id="RVW21456.1"/>
    </source>
</evidence>
<accession>A0A438CE52</accession>
<feature type="compositionally biased region" description="Basic and acidic residues" evidence="1">
    <location>
        <begin position="15"/>
        <end position="30"/>
    </location>
</feature>
<evidence type="ECO:0000256" key="1">
    <source>
        <dbReference type="SAM" id="MobiDB-lite"/>
    </source>
</evidence>
<dbReference type="EMBL" id="QGNW01002291">
    <property type="protein sequence ID" value="RVW21456.1"/>
    <property type="molecule type" value="Genomic_DNA"/>
</dbReference>
<reference evidence="2 3" key="1">
    <citation type="journal article" date="2018" name="PLoS Genet.">
        <title>Population sequencing reveals clonal diversity and ancestral inbreeding in the grapevine cultivar Chardonnay.</title>
        <authorList>
            <person name="Roach M.J."/>
            <person name="Johnson D.L."/>
            <person name="Bohlmann J."/>
            <person name="van Vuuren H.J."/>
            <person name="Jones S.J."/>
            <person name="Pretorius I.S."/>
            <person name="Schmidt S.A."/>
            <person name="Borneman A.R."/>
        </authorList>
    </citation>
    <scope>NUCLEOTIDE SEQUENCE [LARGE SCALE GENOMIC DNA]</scope>
    <source>
        <strain evidence="3">cv. Chardonnay</strain>
        <tissue evidence="2">Leaf</tissue>
    </source>
</reference>
<feature type="compositionally biased region" description="Pro residues" evidence="1">
    <location>
        <begin position="59"/>
        <end position="68"/>
    </location>
</feature>
<dbReference type="Proteomes" id="UP000288805">
    <property type="component" value="Unassembled WGS sequence"/>
</dbReference>
<protein>
    <submittedName>
        <fullName evidence="2">Uncharacterized protein</fullName>
    </submittedName>
</protein>
<evidence type="ECO:0000313" key="3">
    <source>
        <dbReference type="Proteomes" id="UP000288805"/>
    </source>
</evidence>
<feature type="region of interest" description="Disordered" evidence="1">
    <location>
        <begin position="121"/>
        <end position="179"/>
    </location>
</feature>
<name>A0A438CE52_VITVI</name>
<sequence>MTAYDVQPGAPTDPKLLERPQPEHLEEPRPVEIPADMRAPAPAVPSTGPMPKVASSAPPATPGTPPVRPMSYFADIDHYSKHPDPVDGGHTCPSGSAYRHPNPAYCHPWADTTAFGYSIPLEHDIPISSEPTDPSQGPPLAEQMVPPKETTTGEIEASIPSIQTSTTDPSSPHDPPTTI</sequence>